<dbReference type="PANTHER" id="PTHR43765">
    <property type="entry name" value="2-DEHYDROPANTOATE 2-REDUCTASE-RELATED"/>
    <property type="match status" value="1"/>
</dbReference>
<comment type="similarity">
    <text evidence="2 9">Belongs to the ketopantoate reductase family.</text>
</comment>
<name>A0A927GAA7_9BACT</name>
<dbReference type="InterPro" id="IPR013752">
    <property type="entry name" value="KPA_reductase"/>
</dbReference>
<evidence type="ECO:0000256" key="5">
    <source>
        <dbReference type="ARBA" id="ARBA00022857"/>
    </source>
</evidence>
<evidence type="ECO:0000256" key="9">
    <source>
        <dbReference type="RuleBase" id="RU362068"/>
    </source>
</evidence>
<dbReference type="InterPro" id="IPR003710">
    <property type="entry name" value="ApbA"/>
</dbReference>
<evidence type="ECO:0000256" key="3">
    <source>
        <dbReference type="ARBA" id="ARBA00013014"/>
    </source>
</evidence>
<comment type="caution">
    <text evidence="13">The sequence shown here is derived from an EMBL/GenBank/DDBJ whole genome shotgun (WGS) entry which is preliminary data.</text>
</comment>
<dbReference type="RefSeq" id="WP_190891927.1">
    <property type="nucleotide sequence ID" value="NZ_JACWZY010000040.1"/>
</dbReference>
<evidence type="ECO:0000256" key="2">
    <source>
        <dbReference type="ARBA" id="ARBA00007870"/>
    </source>
</evidence>
<dbReference type="SUPFAM" id="SSF51735">
    <property type="entry name" value="NAD(P)-binding Rossmann-fold domains"/>
    <property type="match status" value="1"/>
</dbReference>
<evidence type="ECO:0000256" key="6">
    <source>
        <dbReference type="ARBA" id="ARBA00023002"/>
    </source>
</evidence>
<dbReference type="InterPro" id="IPR036291">
    <property type="entry name" value="NAD(P)-bd_dom_sf"/>
</dbReference>
<dbReference type="InterPro" id="IPR008927">
    <property type="entry name" value="6-PGluconate_DH-like_C_sf"/>
</dbReference>
<gene>
    <name evidence="13" type="ORF">IC229_30245</name>
</gene>
<evidence type="ECO:0000313" key="13">
    <source>
        <dbReference type="EMBL" id="MBD2704950.1"/>
    </source>
</evidence>
<evidence type="ECO:0000256" key="1">
    <source>
        <dbReference type="ARBA" id="ARBA00004994"/>
    </source>
</evidence>
<dbReference type="InterPro" id="IPR050838">
    <property type="entry name" value="Ketopantoate_reductase"/>
</dbReference>
<keyword evidence="10" id="KW-0472">Membrane</keyword>
<dbReference type="GO" id="GO:0008677">
    <property type="term" value="F:2-dehydropantoate 2-reductase activity"/>
    <property type="evidence" value="ECO:0007669"/>
    <property type="project" value="UniProtKB-EC"/>
</dbReference>
<dbReference type="GO" id="GO:0050661">
    <property type="term" value="F:NADP binding"/>
    <property type="evidence" value="ECO:0007669"/>
    <property type="project" value="TreeGrafter"/>
</dbReference>
<evidence type="ECO:0000313" key="14">
    <source>
        <dbReference type="Proteomes" id="UP000598820"/>
    </source>
</evidence>
<dbReference type="Pfam" id="PF02558">
    <property type="entry name" value="ApbA"/>
    <property type="match status" value="1"/>
</dbReference>
<evidence type="ECO:0000256" key="8">
    <source>
        <dbReference type="ARBA" id="ARBA00048793"/>
    </source>
</evidence>
<keyword evidence="10" id="KW-1133">Transmembrane helix</keyword>
<keyword evidence="5 9" id="KW-0521">NADP</keyword>
<feature type="domain" description="Ketopantoate reductase C-terminal" evidence="12">
    <location>
        <begin position="178"/>
        <end position="287"/>
    </location>
</feature>
<keyword evidence="9" id="KW-0566">Pantothenate biosynthesis</keyword>
<dbReference type="GO" id="GO:0015940">
    <property type="term" value="P:pantothenate biosynthetic process"/>
    <property type="evidence" value="ECO:0007669"/>
    <property type="project" value="UniProtKB-KW"/>
</dbReference>
<dbReference type="SUPFAM" id="SSF48179">
    <property type="entry name" value="6-phosphogluconate dehydrogenase C-terminal domain-like"/>
    <property type="match status" value="1"/>
</dbReference>
<evidence type="ECO:0000256" key="10">
    <source>
        <dbReference type="SAM" id="Phobius"/>
    </source>
</evidence>
<dbReference type="NCBIfam" id="TIGR00745">
    <property type="entry name" value="apbA_panE"/>
    <property type="match status" value="1"/>
</dbReference>
<dbReference type="EMBL" id="JACWZY010000040">
    <property type="protein sequence ID" value="MBD2704950.1"/>
    <property type="molecule type" value="Genomic_DNA"/>
</dbReference>
<proteinExistence type="inferred from homology"/>
<dbReference type="EC" id="1.1.1.169" evidence="3 9"/>
<reference evidence="13" key="1">
    <citation type="submission" date="2020-09" db="EMBL/GenBank/DDBJ databases">
        <authorList>
            <person name="Kim M.K."/>
        </authorList>
    </citation>
    <scope>NUCLEOTIDE SEQUENCE</scope>
    <source>
        <strain evidence="13">BT702</strain>
    </source>
</reference>
<keyword evidence="10" id="KW-0812">Transmembrane</keyword>
<comment type="function">
    <text evidence="9">Catalyzes the NADPH-dependent reduction of ketopantoate into pantoic acid.</text>
</comment>
<comment type="catalytic activity">
    <reaction evidence="8 9">
        <text>(R)-pantoate + NADP(+) = 2-dehydropantoate + NADPH + H(+)</text>
        <dbReference type="Rhea" id="RHEA:16233"/>
        <dbReference type="ChEBI" id="CHEBI:11561"/>
        <dbReference type="ChEBI" id="CHEBI:15378"/>
        <dbReference type="ChEBI" id="CHEBI:15980"/>
        <dbReference type="ChEBI" id="CHEBI:57783"/>
        <dbReference type="ChEBI" id="CHEBI:58349"/>
        <dbReference type="EC" id="1.1.1.169"/>
    </reaction>
</comment>
<evidence type="ECO:0000259" key="12">
    <source>
        <dbReference type="Pfam" id="PF08546"/>
    </source>
</evidence>
<feature type="transmembrane region" description="Helical" evidence="10">
    <location>
        <begin position="6"/>
        <end position="22"/>
    </location>
</feature>
<dbReference type="InterPro" id="IPR013332">
    <property type="entry name" value="KPR_N"/>
</dbReference>
<keyword evidence="14" id="KW-1185">Reference proteome</keyword>
<dbReference type="Pfam" id="PF08546">
    <property type="entry name" value="ApbA_C"/>
    <property type="match status" value="1"/>
</dbReference>
<dbReference type="Proteomes" id="UP000598820">
    <property type="component" value="Unassembled WGS sequence"/>
</dbReference>
<dbReference type="Gene3D" id="3.40.50.720">
    <property type="entry name" value="NAD(P)-binding Rossmann-like Domain"/>
    <property type="match status" value="1"/>
</dbReference>
<dbReference type="Gene3D" id="1.10.1040.10">
    <property type="entry name" value="N-(1-d-carboxylethyl)-l-norvaline Dehydrogenase, domain 2"/>
    <property type="match status" value="1"/>
</dbReference>
<comment type="pathway">
    <text evidence="1 9">Cofactor biosynthesis; (R)-pantothenate biosynthesis; (R)-pantoate from 3-methyl-2-oxobutanoate: step 2/2.</text>
</comment>
<protein>
    <recommendedName>
        <fullName evidence="4 9">2-dehydropantoate 2-reductase</fullName>
        <ecNumber evidence="3 9">1.1.1.169</ecNumber>
    </recommendedName>
    <alternativeName>
        <fullName evidence="7 9">Ketopantoate reductase</fullName>
    </alternativeName>
</protein>
<keyword evidence="6 9" id="KW-0560">Oxidoreductase</keyword>
<evidence type="ECO:0000256" key="7">
    <source>
        <dbReference type="ARBA" id="ARBA00032024"/>
    </source>
</evidence>
<dbReference type="AlphaFoldDB" id="A0A927GAA7"/>
<organism evidence="13 14">
    <name type="scientific">Spirosoma profusum</name>
    <dbReference type="NCBI Taxonomy" id="2771354"/>
    <lineage>
        <taxon>Bacteria</taxon>
        <taxon>Pseudomonadati</taxon>
        <taxon>Bacteroidota</taxon>
        <taxon>Cytophagia</taxon>
        <taxon>Cytophagales</taxon>
        <taxon>Cytophagaceae</taxon>
        <taxon>Spirosoma</taxon>
    </lineage>
</organism>
<feature type="domain" description="Ketopantoate reductase N-terminal" evidence="11">
    <location>
        <begin position="5"/>
        <end position="127"/>
    </location>
</feature>
<evidence type="ECO:0000256" key="4">
    <source>
        <dbReference type="ARBA" id="ARBA00019465"/>
    </source>
</evidence>
<evidence type="ECO:0000259" key="11">
    <source>
        <dbReference type="Pfam" id="PF02558"/>
    </source>
</evidence>
<dbReference type="GO" id="GO:0005737">
    <property type="term" value="C:cytoplasm"/>
    <property type="evidence" value="ECO:0007669"/>
    <property type="project" value="TreeGrafter"/>
</dbReference>
<sequence>MQHPIYIIGVGAIGITLAVLLRQSGKEVILLRGRPGAVPEAEETSLTVDDDGDGTTLTASIPIRTLDQVDRLSGLVLLTSKSFGNEELARLLRGKTGESPLVLLQNGLGIEAPFLEAGFPQVYRCVLLATSQVQALNTVRYKPVAPSPIGVIRGHESRLMALVEQLSTARFPFRAEREIQQTIWKKVIANCVFNAICSLLGVDNGIFYRDTSALALARQIIQECVRVAGEEGVVLNPPDIEQRLLQISQRSDGQLISTLVDINNGRVTEIGTLNLAVARLADRLGKPELASHTRLLGELTRLKSEVSRAL</sequence>
<accession>A0A927GAA7</accession>
<dbReference type="InterPro" id="IPR013328">
    <property type="entry name" value="6PGD_dom2"/>
</dbReference>
<dbReference type="PANTHER" id="PTHR43765:SF2">
    <property type="entry name" value="2-DEHYDROPANTOATE 2-REDUCTASE"/>
    <property type="match status" value="1"/>
</dbReference>